<dbReference type="PANTHER" id="PTHR10782">
    <property type="entry name" value="ZINC FINGER MIZ DOMAIN-CONTAINING PROTEIN"/>
    <property type="match status" value="1"/>
</dbReference>
<evidence type="ECO:0000256" key="4">
    <source>
        <dbReference type="PROSITE-ProRule" id="PRU00452"/>
    </source>
</evidence>
<reference evidence="6" key="1">
    <citation type="submission" date="2013-12" db="EMBL/GenBank/DDBJ databases">
        <authorList>
            <person name="Omoto C.K."/>
            <person name="Sibley D."/>
            <person name="Venepally P."/>
            <person name="Hadjithomas M."/>
            <person name="Karamycheva S."/>
            <person name="Brunk B."/>
            <person name="Roos D."/>
            <person name="Caler E."/>
            <person name="Lorenzi H."/>
        </authorList>
    </citation>
    <scope>NUCLEOTIDE SEQUENCE</scope>
</reference>
<dbReference type="InterPro" id="IPR004181">
    <property type="entry name" value="Znf_MIZ"/>
</dbReference>
<keyword evidence="7" id="KW-1185">Reference proteome</keyword>
<dbReference type="VEuPathDB" id="CryptoDB:GNI_184250"/>
<evidence type="ECO:0000259" key="5">
    <source>
        <dbReference type="PROSITE" id="PS51044"/>
    </source>
</evidence>
<dbReference type="GO" id="GO:0000785">
    <property type="term" value="C:chromatin"/>
    <property type="evidence" value="ECO:0007669"/>
    <property type="project" value="TreeGrafter"/>
</dbReference>
<name>A0A023AX48_GRENI</name>
<feature type="domain" description="SP-RING-type" evidence="5">
    <location>
        <begin position="307"/>
        <end position="391"/>
    </location>
</feature>
<evidence type="ECO:0000313" key="6">
    <source>
        <dbReference type="EMBL" id="EZG43172.1"/>
    </source>
</evidence>
<proteinExistence type="predicted"/>
<dbReference type="AlphaFoldDB" id="A0A023AX48"/>
<evidence type="ECO:0000313" key="7">
    <source>
        <dbReference type="Proteomes" id="UP000019763"/>
    </source>
</evidence>
<keyword evidence="3" id="KW-0862">Zinc</keyword>
<dbReference type="eggNOG" id="KOG2169">
    <property type="taxonomic scope" value="Eukaryota"/>
</dbReference>
<accession>A0A023AX48</accession>
<keyword evidence="1" id="KW-0479">Metal-binding</keyword>
<gene>
    <name evidence="6" type="ORF">GNI_184250</name>
</gene>
<dbReference type="EMBL" id="AFNH02001395">
    <property type="protein sequence ID" value="EZG43172.1"/>
    <property type="molecule type" value="Genomic_DNA"/>
</dbReference>
<dbReference type="GO" id="GO:0016925">
    <property type="term" value="P:protein sumoylation"/>
    <property type="evidence" value="ECO:0007669"/>
    <property type="project" value="TreeGrafter"/>
</dbReference>
<evidence type="ECO:0000256" key="3">
    <source>
        <dbReference type="ARBA" id="ARBA00022833"/>
    </source>
</evidence>
<dbReference type="Gene3D" id="3.30.40.10">
    <property type="entry name" value="Zinc/RING finger domain, C3HC4 (zinc finger)"/>
    <property type="match status" value="1"/>
</dbReference>
<comment type="caution">
    <text evidence="6">The sequence shown here is derived from an EMBL/GenBank/DDBJ whole genome shotgun (WGS) entry which is preliminary data.</text>
</comment>
<dbReference type="GO" id="GO:0008270">
    <property type="term" value="F:zinc ion binding"/>
    <property type="evidence" value="ECO:0007669"/>
    <property type="project" value="UniProtKB-KW"/>
</dbReference>
<dbReference type="GO" id="GO:0061665">
    <property type="term" value="F:SUMO ligase activity"/>
    <property type="evidence" value="ECO:0007669"/>
    <property type="project" value="TreeGrafter"/>
</dbReference>
<organism evidence="6 7">
    <name type="scientific">Gregarina niphandrodes</name>
    <name type="common">Septate eugregarine</name>
    <dbReference type="NCBI Taxonomy" id="110365"/>
    <lineage>
        <taxon>Eukaryota</taxon>
        <taxon>Sar</taxon>
        <taxon>Alveolata</taxon>
        <taxon>Apicomplexa</taxon>
        <taxon>Conoidasida</taxon>
        <taxon>Gregarinasina</taxon>
        <taxon>Eugregarinorida</taxon>
        <taxon>Gregarinidae</taxon>
        <taxon>Gregarina</taxon>
    </lineage>
</organism>
<dbReference type="RefSeq" id="XP_011133579.1">
    <property type="nucleotide sequence ID" value="XM_011135277.1"/>
</dbReference>
<evidence type="ECO:0000256" key="1">
    <source>
        <dbReference type="ARBA" id="ARBA00022723"/>
    </source>
</evidence>
<dbReference type="Proteomes" id="UP000019763">
    <property type="component" value="Unassembled WGS sequence"/>
</dbReference>
<dbReference type="Pfam" id="PF02891">
    <property type="entry name" value="zf-MIZ"/>
    <property type="match status" value="1"/>
</dbReference>
<dbReference type="PANTHER" id="PTHR10782:SF4">
    <property type="entry name" value="TONALLI, ISOFORM E"/>
    <property type="match status" value="1"/>
</dbReference>
<protein>
    <submittedName>
        <fullName evidence="6">MIZ/SP-ring zinc finger protein</fullName>
    </submittedName>
</protein>
<keyword evidence="2 4" id="KW-0863">Zinc-finger</keyword>
<evidence type="ECO:0000256" key="2">
    <source>
        <dbReference type="ARBA" id="ARBA00022771"/>
    </source>
</evidence>
<dbReference type="PROSITE" id="PS51044">
    <property type="entry name" value="ZF_SP_RING"/>
    <property type="match status" value="1"/>
</dbReference>
<dbReference type="GeneID" id="22916151"/>
<sequence>MYRQTVDPRASEVMCLCRLRVGQLAAAMVAALERHRVGRQLLHGNVSCTRCGNPSHGLCHLKCLEWDYINEFYKVHYTRLNDFLSEANVTEWSSRFVCIVCKLTTADPFYKVQKIFGIQYHAPVHGCNFREDPPRYSQASGGKCDVGMRVVVNSREATQCLEKGFGLQVRVFKLKFDNTCYPKFPNGEVEIHFSYGVTESSEKLKRPPNMRLRQDHFVNVNDQLLRYIANNNNSLSRQPSVRIVGEFDGIADGPYIFALAIVEPDKPDAWYKRLKATTTLPIKLAEEFVRNAFFGQGKSLTRGPLDDELDIIDFARNVKLTCPSTMLKIDEPARGINCLHVQCFELEYYVHSQNAVHQAQRWRCPICKLPCRPEDIIIDSWLQDILHQTSETDKLIEVYEDQLTHDLKWKLIKQEAKKKRHPNPELAAAKEPALAPEIIDL</sequence>
<dbReference type="OrthoDB" id="28127at2759"/>
<dbReference type="InterPro" id="IPR013083">
    <property type="entry name" value="Znf_RING/FYVE/PHD"/>
</dbReference>